<organism evidence="1 2">
    <name type="scientific">Candidatus Accumulibacter adjunctus</name>
    <dbReference type="NCBI Taxonomy" id="1454001"/>
    <lineage>
        <taxon>Bacteria</taxon>
        <taxon>Pseudomonadati</taxon>
        <taxon>Pseudomonadota</taxon>
        <taxon>Betaproteobacteria</taxon>
        <taxon>Candidatus Accumulibacter</taxon>
    </lineage>
</organism>
<proteinExistence type="predicted"/>
<name>A0A011N1V2_9PROT</name>
<accession>A0A011N1V2</accession>
<dbReference type="AlphaFoldDB" id="A0A011N1V2"/>
<comment type="caution">
    <text evidence="1">The sequence shown here is derived from an EMBL/GenBank/DDBJ whole genome shotgun (WGS) entry which is preliminary data.</text>
</comment>
<dbReference type="Proteomes" id="UP000020218">
    <property type="component" value="Unassembled WGS sequence"/>
</dbReference>
<gene>
    <name evidence="1" type="ORF">AW08_00706</name>
</gene>
<keyword evidence="2" id="KW-1185">Reference proteome</keyword>
<evidence type="ECO:0000313" key="1">
    <source>
        <dbReference type="EMBL" id="EXI68881.1"/>
    </source>
</evidence>
<protein>
    <submittedName>
        <fullName evidence="1">Uncharacterized protein</fullName>
    </submittedName>
</protein>
<reference evidence="1" key="1">
    <citation type="submission" date="2014-02" db="EMBL/GenBank/DDBJ databases">
        <title>Expanding our view of genomic diversity in Candidatus Accumulibacter clades.</title>
        <authorList>
            <person name="Skennerton C.T."/>
            <person name="Barr J.J."/>
            <person name="Slater F.R."/>
            <person name="Bond P.L."/>
            <person name="Tyson G.W."/>
        </authorList>
    </citation>
    <scope>NUCLEOTIDE SEQUENCE [LARGE SCALE GENOMIC DNA]</scope>
</reference>
<sequence length="138" mass="15658">MSMRAQVEFVSADFPPYPGEDQQLNPGRYGIRLAEFLAQELPAHGFPVESVTVEMWGVRVGLQHADYPLWVGCGNYEAHENGFLCFIEPATPTVRKWFRKLPNAPTVERLASAIESILQGSGKVSQLRWWSENELRRP</sequence>
<dbReference type="EMBL" id="JFAX01000003">
    <property type="protein sequence ID" value="EXI68881.1"/>
    <property type="molecule type" value="Genomic_DNA"/>
</dbReference>
<evidence type="ECO:0000313" key="2">
    <source>
        <dbReference type="Proteomes" id="UP000020218"/>
    </source>
</evidence>